<dbReference type="HOGENOM" id="CLU_056788_12_0_3"/>
<evidence type="ECO:0000313" key="3">
    <source>
        <dbReference type="Proteomes" id="UP000003835"/>
    </source>
</evidence>
<sequence length="122" mass="13787">MTSINLVGGIDGLTFEAFIIQKLVPELWEGAVVWLDNYSTHKGEAIAKAVREAGAEIIYLPPYSPDFSPIENFWSKVKSCLRSWGARTYQALEEALVQAYSQVTEQDFINWFTHCCYCTSPN</sequence>
<feature type="domain" description="Tc1-like transposase DDE" evidence="1">
    <location>
        <begin position="12"/>
        <end position="83"/>
    </location>
</feature>
<keyword evidence="3" id="KW-1185">Reference proteome</keyword>
<evidence type="ECO:0000259" key="1">
    <source>
        <dbReference type="Pfam" id="PF13358"/>
    </source>
</evidence>
<dbReference type="Pfam" id="PF13358">
    <property type="entry name" value="DDE_3"/>
    <property type="match status" value="1"/>
</dbReference>
<name>B4VUL6_9CYAN</name>
<dbReference type="STRING" id="118168.MC7420_3981"/>
<gene>
    <name evidence="2" type="ORF">MC7420_3981</name>
</gene>
<dbReference type="AlphaFoldDB" id="B4VUL6"/>
<dbReference type="InterPro" id="IPR038717">
    <property type="entry name" value="Tc1-like_DDE_dom"/>
</dbReference>
<reference evidence="2 3" key="1">
    <citation type="submission" date="2008-07" db="EMBL/GenBank/DDBJ databases">
        <authorList>
            <person name="Tandeau de Marsac N."/>
            <person name="Ferriera S."/>
            <person name="Johnson J."/>
            <person name="Kravitz S."/>
            <person name="Beeson K."/>
            <person name="Sutton G."/>
            <person name="Rogers Y.-H."/>
            <person name="Friedman R."/>
            <person name="Frazier M."/>
            <person name="Venter J.C."/>
        </authorList>
    </citation>
    <scope>NUCLEOTIDE SEQUENCE [LARGE SCALE GENOMIC DNA]</scope>
    <source>
        <strain evidence="2 3">PCC 7420</strain>
    </source>
</reference>
<evidence type="ECO:0000313" key="2">
    <source>
        <dbReference type="EMBL" id="EDX74457.1"/>
    </source>
</evidence>
<dbReference type="GO" id="GO:0003676">
    <property type="term" value="F:nucleic acid binding"/>
    <property type="evidence" value="ECO:0007669"/>
    <property type="project" value="InterPro"/>
</dbReference>
<dbReference type="OrthoDB" id="427021at2"/>
<protein>
    <recommendedName>
        <fullName evidence="1">Tc1-like transposase DDE domain-containing protein</fullName>
    </recommendedName>
</protein>
<accession>B4VUL6</accession>
<dbReference type="Proteomes" id="UP000003835">
    <property type="component" value="Unassembled WGS sequence"/>
</dbReference>
<dbReference type="eggNOG" id="COG3335">
    <property type="taxonomic scope" value="Bacteria"/>
</dbReference>
<dbReference type="Gene3D" id="3.30.420.10">
    <property type="entry name" value="Ribonuclease H-like superfamily/Ribonuclease H"/>
    <property type="match status" value="1"/>
</dbReference>
<dbReference type="PANTHER" id="PTHR46564">
    <property type="entry name" value="TRANSPOSASE"/>
    <property type="match status" value="1"/>
</dbReference>
<proteinExistence type="predicted"/>
<dbReference type="EMBL" id="DS989853">
    <property type="protein sequence ID" value="EDX74457.1"/>
    <property type="molecule type" value="Genomic_DNA"/>
</dbReference>
<organism evidence="2 3">
    <name type="scientific">Coleofasciculus chthonoplastes PCC 7420</name>
    <dbReference type="NCBI Taxonomy" id="118168"/>
    <lineage>
        <taxon>Bacteria</taxon>
        <taxon>Bacillati</taxon>
        <taxon>Cyanobacteriota</taxon>
        <taxon>Cyanophyceae</taxon>
        <taxon>Coleofasciculales</taxon>
        <taxon>Coleofasciculaceae</taxon>
        <taxon>Coleofasciculus</taxon>
    </lineage>
</organism>
<dbReference type="InterPro" id="IPR036397">
    <property type="entry name" value="RNaseH_sf"/>
</dbReference>
<dbReference type="PANTHER" id="PTHR46564:SF1">
    <property type="entry name" value="TRANSPOSASE"/>
    <property type="match status" value="1"/>
</dbReference>